<dbReference type="EMBL" id="JADBJN010000001">
    <property type="protein sequence ID" value="KAG5682441.1"/>
    <property type="molecule type" value="Genomic_DNA"/>
</dbReference>
<feature type="compositionally biased region" description="Basic and acidic residues" evidence="4">
    <location>
        <begin position="65"/>
        <end position="80"/>
    </location>
</feature>
<evidence type="ECO:0000256" key="3">
    <source>
        <dbReference type="ARBA" id="ARBA00023242"/>
    </source>
</evidence>
<comment type="caution">
    <text evidence="6">The sequence shown here is derived from an EMBL/GenBank/DDBJ whole genome shotgun (WGS) entry which is preliminary data.</text>
</comment>
<dbReference type="GO" id="GO:0003723">
    <property type="term" value="F:RNA binding"/>
    <property type="evidence" value="ECO:0007669"/>
    <property type="project" value="TreeGrafter"/>
</dbReference>
<dbReference type="InterPro" id="IPR029190">
    <property type="entry name" value="Rrp14/SURF6_C"/>
</dbReference>
<dbReference type="InterPro" id="IPR007019">
    <property type="entry name" value="SURF6"/>
</dbReference>
<dbReference type="Proteomes" id="UP001107558">
    <property type="component" value="Chromosome 1"/>
</dbReference>
<feature type="compositionally biased region" description="Basic residues" evidence="4">
    <location>
        <begin position="182"/>
        <end position="191"/>
    </location>
</feature>
<keyword evidence="3" id="KW-0539">Nucleus</keyword>
<dbReference type="OrthoDB" id="444809at2759"/>
<comment type="similarity">
    <text evidence="2">Belongs to the SURF6 family.</text>
</comment>
<evidence type="ECO:0000313" key="7">
    <source>
        <dbReference type="Proteomes" id="UP001107558"/>
    </source>
</evidence>
<feature type="domain" description="Ribosomal RNA-processing protein 14/surfeit locus protein 6 C-terminal" evidence="5">
    <location>
        <begin position="99"/>
        <end position="282"/>
    </location>
</feature>
<proteinExistence type="inferred from homology"/>
<dbReference type="AlphaFoldDB" id="A0A9J6CJP9"/>
<dbReference type="GO" id="GO:0003677">
    <property type="term" value="F:DNA binding"/>
    <property type="evidence" value="ECO:0007669"/>
    <property type="project" value="TreeGrafter"/>
</dbReference>
<evidence type="ECO:0000313" key="6">
    <source>
        <dbReference type="EMBL" id="KAG5682441.1"/>
    </source>
</evidence>
<sequence>MSCDKKEWMQYLRTENDYMTFLLEGFHVPETNQNESDDEYLLDVPNKKPRFTKNRNEPAESIDELQEREKIVKNKLEQRKATKGKSKNALTKADRRRMKLEKLEKVQKMQSLKKIMTNEVLKQDQVAKDRKVNHGDEIQKNNEKKSKVFNKEGKLFFSKVEIEGEVKNKNKGKDTNPQANLHKLKSQKKKIRELIESGEKSKAKDEKQKMLWESAFQKTEGIKVKDNEEILKKTIKKRKDIKKKSKEKWNERKKKVADKQAAQQKKREDNINKRKTDKQKSNLKKAIKKGRTF</sequence>
<evidence type="ECO:0000256" key="4">
    <source>
        <dbReference type="SAM" id="MobiDB-lite"/>
    </source>
</evidence>
<feature type="compositionally biased region" description="Basic and acidic residues" evidence="4">
    <location>
        <begin position="265"/>
        <end position="280"/>
    </location>
</feature>
<keyword evidence="7" id="KW-1185">Reference proteome</keyword>
<dbReference type="GO" id="GO:0005730">
    <property type="term" value="C:nucleolus"/>
    <property type="evidence" value="ECO:0007669"/>
    <property type="project" value="TreeGrafter"/>
</dbReference>
<dbReference type="GO" id="GO:0042274">
    <property type="term" value="P:ribosomal small subunit biogenesis"/>
    <property type="evidence" value="ECO:0007669"/>
    <property type="project" value="TreeGrafter"/>
</dbReference>
<feature type="compositionally biased region" description="Basic and acidic residues" evidence="4">
    <location>
        <begin position="192"/>
        <end position="208"/>
    </location>
</feature>
<feature type="region of interest" description="Disordered" evidence="4">
    <location>
        <begin position="168"/>
        <end position="208"/>
    </location>
</feature>
<comment type="subcellular location">
    <subcellularLocation>
        <location evidence="1">Nucleus</location>
    </subcellularLocation>
</comment>
<dbReference type="GO" id="GO:0042273">
    <property type="term" value="P:ribosomal large subunit biogenesis"/>
    <property type="evidence" value="ECO:0007669"/>
    <property type="project" value="TreeGrafter"/>
</dbReference>
<evidence type="ECO:0000256" key="1">
    <source>
        <dbReference type="ARBA" id="ARBA00004123"/>
    </source>
</evidence>
<evidence type="ECO:0000256" key="2">
    <source>
        <dbReference type="ARBA" id="ARBA00005904"/>
    </source>
</evidence>
<feature type="region of interest" description="Disordered" evidence="4">
    <location>
        <begin position="235"/>
        <end position="293"/>
    </location>
</feature>
<dbReference type="PANTHER" id="PTHR14369:SF0">
    <property type="entry name" value="SURFEIT LOCUS PROTEIN 6"/>
    <property type="match status" value="1"/>
</dbReference>
<feature type="compositionally biased region" description="Basic residues" evidence="4">
    <location>
        <begin position="235"/>
        <end position="256"/>
    </location>
</feature>
<protein>
    <recommendedName>
        <fullName evidence="5">Ribosomal RNA-processing protein 14/surfeit locus protein 6 C-terminal domain-containing protein</fullName>
    </recommendedName>
</protein>
<accession>A0A9J6CJP9</accession>
<dbReference type="PANTHER" id="PTHR14369">
    <property type="entry name" value="SURFEIT LOCUS PROTEIN 6"/>
    <property type="match status" value="1"/>
</dbReference>
<dbReference type="Pfam" id="PF04935">
    <property type="entry name" value="SURF6"/>
    <property type="match status" value="1"/>
</dbReference>
<gene>
    <name evidence="6" type="ORF">PVAND_011793</name>
</gene>
<feature type="compositionally biased region" description="Basic residues" evidence="4">
    <location>
        <begin position="281"/>
        <end position="293"/>
    </location>
</feature>
<evidence type="ECO:0000259" key="5">
    <source>
        <dbReference type="Pfam" id="PF04935"/>
    </source>
</evidence>
<name>A0A9J6CJP9_POLVA</name>
<feature type="region of interest" description="Disordered" evidence="4">
    <location>
        <begin position="47"/>
        <end position="104"/>
    </location>
</feature>
<reference evidence="6" key="1">
    <citation type="submission" date="2021-03" db="EMBL/GenBank/DDBJ databases">
        <title>Chromosome level genome of the anhydrobiotic midge Polypedilum vanderplanki.</title>
        <authorList>
            <person name="Yoshida Y."/>
            <person name="Kikawada T."/>
            <person name="Gusev O."/>
        </authorList>
    </citation>
    <scope>NUCLEOTIDE SEQUENCE</scope>
    <source>
        <strain evidence="6">NIAS01</strain>
        <tissue evidence="6">Whole body or cell culture</tissue>
    </source>
</reference>
<feature type="region of interest" description="Disordered" evidence="4">
    <location>
        <begin position="126"/>
        <end position="145"/>
    </location>
</feature>
<organism evidence="6 7">
    <name type="scientific">Polypedilum vanderplanki</name>
    <name type="common">Sleeping chironomid midge</name>
    <dbReference type="NCBI Taxonomy" id="319348"/>
    <lineage>
        <taxon>Eukaryota</taxon>
        <taxon>Metazoa</taxon>
        <taxon>Ecdysozoa</taxon>
        <taxon>Arthropoda</taxon>
        <taxon>Hexapoda</taxon>
        <taxon>Insecta</taxon>
        <taxon>Pterygota</taxon>
        <taxon>Neoptera</taxon>
        <taxon>Endopterygota</taxon>
        <taxon>Diptera</taxon>
        <taxon>Nematocera</taxon>
        <taxon>Chironomoidea</taxon>
        <taxon>Chironomidae</taxon>
        <taxon>Chironominae</taxon>
        <taxon>Polypedilum</taxon>
        <taxon>Polypedilum</taxon>
    </lineage>
</organism>